<proteinExistence type="predicted"/>
<comment type="caution">
    <text evidence="1">The sequence shown here is derived from an EMBL/GenBank/DDBJ whole genome shotgun (WGS) entry which is preliminary data.</text>
</comment>
<dbReference type="Proteomes" id="UP001333110">
    <property type="component" value="Unassembled WGS sequence"/>
</dbReference>
<organism evidence="1 2">
    <name type="scientific">Mycteria americana</name>
    <name type="common">Wood stork</name>
    <dbReference type="NCBI Taxonomy" id="33587"/>
    <lineage>
        <taxon>Eukaryota</taxon>
        <taxon>Metazoa</taxon>
        <taxon>Chordata</taxon>
        <taxon>Craniata</taxon>
        <taxon>Vertebrata</taxon>
        <taxon>Euteleostomi</taxon>
        <taxon>Archelosauria</taxon>
        <taxon>Archosauria</taxon>
        <taxon>Dinosauria</taxon>
        <taxon>Saurischia</taxon>
        <taxon>Theropoda</taxon>
        <taxon>Coelurosauria</taxon>
        <taxon>Aves</taxon>
        <taxon>Neognathae</taxon>
        <taxon>Neoaves</taxon>
        <taxon>Aequornithes</taxon>
        <taxon>Ciconiiformes</taxon>
        <taxon>Ciconiidae</taxon>
        <taxon>Mycteria</taxon>
    </lineage>
</organism>
<reference evidence="1 2" key="1">
    <citation type="journal article" date="2023" name="J. Hered.">
        <title>Chromosome-level genome of the wood stork (Mycteria americana) provides insight into avian chromosome evolution.</title>
        <authorList>
            <person name="Flamio R. Jr."/>
            <person name="Ramstad K.M."/>
        </authorList>
    </citation>
    <scope>NUCLEOTIDE SEQUENCE [LARGE SCALE GENOMIC DNA]</scope>
    <source>
        <strain evidence="1">JAX WOST 10</strain>
    </source>
</reference>
<protein>
    <submittedName>
        <fullName evidence="1">Uncharacterized protein</fullName>
    </submittedName>
</protein>
<sequence>METLTFPRYSPDDIISYLRSHVLTGAEARNLVKGDVFGNPKVREAVRGRPRPALAGREWQGEPFSGPRRAQAASCSSWRKLEVLHMIYMRILQKVYGIRLEHFYMKSAMEKHQQLETANREAAVKLEKLNAYDLDRLDRWAKANCVRFCKATCQVLHLSHNNPMQRYRLGEECLESCLAEKDLGVLVNS</sequence>
<name>A0AAN7RT52_MYCAM</name>
<keyword evidence="2" id="KW-1185">Reference proteome</keyword>
<gene>
    <name evidence="1" type="ORF">QYF61_004589</name>
</gene>
<evidence type="ECO:0000313" key="2">
    <source>
        <dbReference type="Proteomes" id="UP001333110"/>
    </source>
</evidence>
<dbReference type="AlphaFoldDB" id="A0AAN7RT52"/>
<accession>A0AAN7RT52</accession>
<dbReference type="EMBL" id="JAUNZN010000006">
    <property type="protein sequence ID" value="KAK4819439.1"/>
    <property type="molecule type" value="Genomic_DNA"/>
</dbReference>
<evidence type="ECO:0000313" key="1">
    <source>
        <dbReference type="EMBL" id="KAK4819439.1"/>
    </source>
</evidence>